<dbReference type="AlphaFoldDB" id="A0AAW2FPA3"/>
<dbReference type="Proteomes" id="UP001430953">
    <property type="component" value="Unassembled WGS sequence"/>
</dbReference>
<gene>
    <name evidence="2" type="ORF">PUN28_010067</name>
</gene>
<evidence type="ECO:0000256" key="1">
    <source>
        <dbReference type="SAM" id="MobiDB-lite"/>
    </source>
</evidence>
<accession>A0AAW2FPA3</accession>
<dbReference type="EMBL" id="JADYXP020000009">
    <property type="protein sequence ID" value="KAL0116929.1"/>
    <property type="molecule type" value="Genomic_DNA"/>
</dbReference>
<keyword evidence="3" id="KW-1185">Reference proteome</keyword>
<reference evidence="2 3" key="1">
    <citation type="submission" date="2023-03" db="EMBL/GenBank/DDBJ databases">
        <title>High recombination rates correlate with genetic variation in Cardiocondyla obscurior ants.</title>
        <authorList>
            <person name="Errbii M."/>
        </authorList>
    </citation>
    <scope>NUCLEOTIDE SEQUENCE [LARGE SCALE GENOMIC DNA]</scope>
    <source>
        <strain evidence="2">Alpha-2009</strain>
        <tissue evidence="2">Whole body</tissue>
    </source>
</reference>
<sequence>MVECAGKTDGRRERRRSEKEGGSDDEQEKSAVEKLVARLHGEEPSPTVPPRHGDASDDLLSRVGEVITAERSDTRYCPLLMYARSSSRYHHRVIVFKSLDAI</sequence>
<organism evidence="2 3">
    <name type="scientific">Cardiocondyla obscurior</name>
    <dbReference type="NCBI Taxonomy" id="286306"/>
    <lineage>
        <taxon>Eukaryota</taxon>
        <taxon>Metazoa</taxon>
        <taxon>Ecdysozoa</taxon>
        <taxon>Arthropoda</taxon>
        <taxon>Hexapoda</taxon>
        <taxon>Insecta</taxon>
        <taxon>Pterygota</taxon>
        <taxon>Neoptera</taxon>
        <taxon>Endopterygota</taxon>
        <taxon>Hymenoptera</taxon>
        <taxon>Apocrita</taxon>
        <taxon>Aculeata</taxon>
        <taxon>Formicoidea</taxon>
        <taxon>Formicidae</taxon>
        <taxon>Myrmicinae</taxon>
        <taxon>Cardiocondyla</taxon>
    </lineage>
</organism>
<comment type="caution">
    <text evidence="2">The sequence shown here is derived from an EMBL/GenBank/DDBJ whole genome shotgun (WGS) entry which is preliminary data.</text>
</comment>
<evidence type="ECO:0000313" key="3">
    <source>
        <dbReference type="Proteomes" id="UP001430953"/>
    </source>
</evidence>
<name>A0AAW2FPA3_9HYME</name>
<protein>
    <submittedName>
        <fullName evidence="2">Uncharacterized protein</fullName>
    </submittedName>
</protein>
<evidence type="ECO:0000313" key="2">
    <source>
        <dbReference type="EMBL" id="KAL0116929.1"/>
    </source>
</evidence>
<feature type="region of interest" description="Disordered" evidence="1">
    <location>
        <begin position="1"/>
        <end position="57"/>
    </location>
</feature>
<feature type="compositionally biased region" description="Basic and acidic residues" evidence="1">
    <location>
        <begin position="1"/>
        <end position="43"/>
    </location>
</feature>
<proteinExistence type="predicted"/>